<keyword evidence="6 8" id="KW-1133">Transmembrane helix</keyword>
<feature type="transmembrane region" description="Helical" evidence="8">
    <location>
        <begin position="80"/>
        <end position="102"/>
    </location>
</feature>
<evidence type="ECO:0000256" key="8">
    <source>
        <dbReference type="SAM" id="Phobius"/>
    </source>
</evidence>
<evidence type="ECO:0000256" key="1">
    <source>
        <dbReference type="ARBA" id="ARBA00004651"/>
    </source>
</evidence>
<evidence type="ECO:0000313" key="9">
    <source>
        <dbReference type="EMBL" id="MDA3729948.1"/>
    </source>
</evidence>
<feature type="transmembrane region" description="Helical" evidence="8">
    <location>
        <begin position="239"/>
        <end position="262"/>
    </location>
</feature>
<dbReference type="EMBL" id="JAQIFT010000004">
    <property type="protein sequence ID" value="MDA3729948.1"/>
    <property type="molecule type" value="Genomic_DNA"/>
</dbReference>
<keyword evidence="5 8" id="KW-0812">Transmembrane</keyword>
<feature type="transmembrane region" description="Helical" evidence="8">
    <location>
        <begin position="329"/>
        <end position="362"/>
    </location>
</feature>
<evidence type="ECO:0000256" key="7">
    <source>
        <dbReference type="ARBA" id="ARBA00023136"/>
    </source>
</evidence>
<protein>
    <submittedName>
        <fullName evidence="9">AI-2E family transporter</fullName>
    </submittedName>
</protein>
<keyword evidence="4" id="KW-1003">Cell membrane</keyword>
<evidence type="ECO:0000256" key="6">
    <source>
        <dbReference type="ARBA" id="ARBA00022989"/>
    </source>
</evidence>
<dbReference type="InterPro" id="IPR002549">
    <property type="entry name" value="AI-2E-like"/>
</dbReference>
<dbReference type="Proteomes" id="UP001169242">
    <property type="component" value="Unassembled WGS sequence"/>
</dbReference>
<keyword evidence="3" id="KW-0813">Transport</keyword>
<evidence type="ECO:0000256" key="4">
    <source>
        <dbReference type="ARBA" id="ARBA00022475"/>
    </source>
</evidence>
<feature type="transmembrane region" description="Helical" evidence="8">
    <location>
        <begin position="268"/>
        <end position="291"/>
    </location>
</feature>
<evidence type="ECO:0000256" key="3">
    <source>
        <dbReference type="ARBA" id="ARBA00022448"/>
    </source>
</evidence>
<organism evidence="9 10">
    <name type="scientific">Holtiella tumoricola</name>
    <dbReference type="NCBI Taxonomy" id="3018743"/>
    <lineage>
        <taxon>Bacteria</taxon>
        <taxon>Bacillati</taxon>
        <taxon>Bacillota</taxon>
        <taxon>Clostridia</taxon>
        <taxon>Lachnospirales</taxon>
        <taxon>Cellulosilyticaceae</taxon>
        <taxon>Holtiella</taxon>
    </lineage>
</organism>
<keyword evidence="7 8" id="KW-0472">Membrane</keyword>
<comment type="subcellular location">
    <subcellularLocation>
        <location evidence="1">Cell membrane</location>
        <topology evidence="1">Multi-pass membrane protein</topology>
    </subcellularLocation>
</comment>
<dbReference type="PANTHER" id="PTHR21716">
    <property type="entry name" value="TRANSMEMBRANE PROTEIN"/>
    <property type="match status" value="1"/>
</dbReference>
<feature type="transmembrane region" description="Helical" evidence="8">
    <location>
        <begin position="37"/>
        <end position="59"/>
    </location>
</feature>
<feature type="transmembrane region" description="Helical" evidence="8">
    <location>
        <begin position="172"/>
        <end position="195"/>
    </location>
</feature>
<comment type="caution">
    <text evidence="9">The sequence shown here is derived from an EMBL/GenBank/DDBJ whole genome shotgun (WGS) entry which is preliminary data.</text>
</comment>
<gene>
    <name evidence="9" type="ORF">PBV87_00275</name>
</gene>
<dbReference type="AlphaFoldDB" id="A0AA42IYC4"/>
<dbReference type="GO" id="GO:0005886">
    <property type="term" value="C:plasma membrane"/>
    <property type="evidence" value="ECO:0007669"/>
    <property type="project" value="UniProtKB-SubCell"/>
</dbReference>
<dbReference type="GO" id="GO:0055085">
    <property type="term" value="P:transmembrane transport"/>
    <property type="evidence" value="ECO:0007669"/>
    <property type="project" value="TreeGrafter"/>
</dbReference>
<feature type="transmembrane region" description="Helical" evidence="8">
    <location>
        <begin position="7"/>
        <end position="25"/>
    </location>
</feature>
<dbReference type="PANTHER" id="PTHR21716:SF53">
    <property type="entry name" value="PERMEASE PERM-RELATED"/>
    <property type="match status" value="1"/>
</dbReference>
<evidence type="ECO:0000313" key="10">
    <source>
        <dbReference type="Proteomes" id="UP001169242"/>
    </source>
</evidence>
<name>A0AA42IYC4_9FIRM</name>
<comment type="similarity">
    <text evidence="2">Belongs to the autoinducer-2 exporter (AI-2E) (TC 2.A.86) family.</text>
</comment>
<accession>A0AA42IYC4</accession>
<evidence type="ECO:0000256" key="5">
    <source>
        <dbReference type="ARBA" id="ARBA00022692"/>
    </source>
</evidence>
<sequence length="389" mass="43399">MEIKKENLKKIFFGVIALIIFYWALQNNIEVMSWVHNGIGLFAPIILGLAIAFLINIPMRAIEKTIFRKQTETVKKIQRPVSLVLAMLLMVSIVILVMVIIVPELIRTILIIKDSVPGFVIQVQNILNNLLEHFPDLANQITVSIDWAEIGKKILEWVQHGAAAFAGSTFSAISATFSGVFTFVLGLVLAIYVLLQKEKLAMQVRKVFYAYGKERRVDEVLRIVAIANKAFSNFFTGQCLEAVIIGVLFFVTMSLTGFPYALMISVTIGFTALIPIFGAFLGCFIGVFLILVTSPVQAVWFIILFLILQQVEGNFIYPRVVGGSIGLPGIWVLIAVTIGGNMFGVLGMLVMVPMCSVIYTLLREDTYKRLNEKHVNNKKIEGKIQDNKH</sequence>
<keyword evidence="10" id="KW-1185">Reference proteome</keyword>
<dbReference type="RefSeq" id="WP_271010714.1">
    <property type="nucleotide sequence ID" value="NZ_JAQIFT010000004.1"/>
</dbReference>
<dbReference type="Pfam" id="PF01594">
    <property type="entry name" value="AI-2E_transport"/>
    <property type="match status" value="1"/>
</dbReference>
<proteinExistence type="inferred from homology"/>
<reference evidence="9" key="1">
    <citation type="journal article" date="2023" name="Int. J. Syst. Evol. Microbiol.">
        <title>&lt;i&gt;Holtiella tumoricola&lt;/i&gt; gen. nov. sp. nov., isolated from a human clinical sample.</title>
        <authorList>
            <person name="Allen-Vercoe E."/>
            <person name="Daigneault M.C."/>
            <person name="Vancuren S.J."/>
            <person name="Cochrane K."/>
            <person name="O'Neal L.L."/>
            <person name="Sankaranarayanan K."/>
            <person name="Lawson P.A."/>
        </authorList>
    </citation>
    <scope>NUCLEOTIDE SEQUENCE</scope>
    <source>
        <strain evidence="9">CC70A</strain>
    </source>
</reference>
<evidence type="ECO:0000256" key="2">
    <source>
        <dbReference type="ARBA" id="ARBA00009773"/>
    </source>
</evidence>